<keyword evidence="2" id="KW-0328">Glycosyltransferase</keyword>
<organism evidence="5 6">
    <name type="scientific">Candidatus Scatomonas pullistercoris</name>
    <dbReference type="NCBI Taxonomy" id="2840920"/>
    <lineage>
        <taxon>Bacteria</taxon>
        <taxon>Bacillati</taxon>
        <taxon>Bacillota</taxon>
        <taxon>Clostridia</taxon>
        <taxon>Lachnospirales</taxon>
        <taxon>Lachnospiraceae</taxon>
        <taxon>Lachnospiraceae incertae sedis</taxon>
        <taxon>Candidatus Scatomonas</taxon>
    </lineage>
</organism>
<feature type="transmembrane region" description="Helical" evidence="4">
    <location>
        <begin position="6"/>
        <end position="29"/>
    </location>
</feature>
<dbReference type="InterPro" id="IPR029044">
    <property type="entry name" value="Nucleotide-diphossugar_trans"/>
</dbReference>
<accession>A0A9D1P1N7</accession>
<keyword evidence="4" id="KW-0472">Membrane</keyword>
<name>A0A9D1P1N7_9FIRM</name>
<dbReference type="EMBL" id="DVOO01000011">
    <property type="protein sequence ID" value="HIV24855.1"/>
    <property type="molecule type" value="Genomic_DNA"/>
</dbReference>
<dbReference type="Proteomes" id="UP000824169">
    <property type="component" value="Unassembled WGS sequence"/>
</dbReference>
<dbReference type="Pfam" id="PF13641">
    <property type="entry name" value="Glyco_tranf_2_3"/>
    <property type="match status" value="1"/>
</dbReference>
<dbReference type="CDD" id="cd06438">
    <property type="entry name" value="EpsO_like"/>
    <property type="match status" value="1"/>
</dbReference>
<evidence type="ECO:0000313" key="6">
    <source>
        <dbReference type="Proteomes" id="UP000824169"/>
    </source>
</evidence>
<proteinExistence type="inferred from homology"/>
<feature type="transmembrane region" description="Helical" evidence="4">
    <location>
        <begin position="376"/>
        <end position="397"/>
    </location>
</feature>
<sequence length="421" mass="47864">MVGFIQIFNFILLLLFSGCYLYQVVYVFIGLFKKDREAPAHAEMHKYAVLIPARNEETVIGGLLESIRKQDYPQELISVYVIADNCTDGTAECAEQYGAKVIRRFNHVQVGKGYALDYALKRIDEEQGIDSYDGFLVFDADNVLDSHYFTAMNKTFSQGYEIITSYRNSKNYGTNWLTAGYGLWFIRESRFLNGARMKAGTSCAISGTGFLVSTKVIREDGGWKYHLLTEDIEFSTDHIIRGYNIGYCKDAILYDEQPVTFRASWNQRLRWTKGFYQVFARYGKGLVSGIFKRRSFQCYDMLMVIAPATLITLTSLSANLVFALTGLLTENLIMAETAAASLGGCLISIYASLFLFGTVTLLAEQKRIYCPKWKQILYLFTFPVFIFTYIPMAVAALRRKVTWTRIPHTILCSADQICSKK</sequence>
<evidence type="ECO:0000256" key="4">
    <source>
        <dbReference type="SAM" id="Phobius"/>
    </source>
</evidence>
<dbReference type="SUPFAM" id="SSF53448">
    <property type="entry name" value="Nucleotide-diphospho-sugar transferases"/>
    <property type="match status" value="1"/>
</dbReference>
<evidence type="ECO:0000256" key="1">
    <source>
        <dbReference type="ARBA" id="ARBA00006739"/>
    </source>
</evidence>
<reference evidence="5" key="2">
    <citation type="journal article" date="2021" name="PeerJ">
        <title>Extensive microbial diversity within the chicken gut microbiome revealed by metagenomics and culture.</title>
        <authorList>
            <person name="Gilroy R."/>
            <person name="Ravi A."/>
            <person name="Getino M."/>
            <person name="Pursley I."/>
            <person name="Horton D.L."/>
            <person name="Alikhan N.F."/>
            <person name="Baker D."/>
            <person name="Gharbi K."/>
            <person name="Hall N."/>
            <person name="Watson M."/>
            <person name="Adriaenssens E.M."/>
            <person name="Foster-Nyarko E."/>
            <person name="Jarju S."/>
            <person name="Secka A."/>
            <person name="Antonio M."/>
            <person name="Oren A."/>
            <person name="Chaudhuri R.R."/>
            <person name="La Ragione R."/>
            <person name="Hildebrand F."/>
            <person name="Pallen M.J."/>
        </authorList>
    </citation>
    <scope>NUCLEOTIDE SEQUENCE</scope>
    <source>
        <strain evidence="5">CHK188-20938</strain>
    </source>
</reference>
<evidence type="ECO:0000313" key="5">
    <source>
        <dbReference type="EMBL" id="HIV24855.1"/>
    </source>
</evidence>
<comment type="caution">
    <text evidence="5">The sequence shown here is derived from an EMBL/GenBank/DDBJ whole genome shotgun (WGS) entry which is preliminary data.</text>
</comment>
<comment type="similarity">
    <text evidence="1">Belongs to the glycosyltransferase 2 family.</text>
</comment>
<dbReference type="PANTHER" id="PTHR43630">
    <property type="entry name" value="POLY-BETA-1,6-N-ACETYL-D-GLUCOSAMINE SYNTHASE"/>
    <property type="match status" value="1"/>
</dbReference>
<keyword evidence="4" id="KW-0812">Transmembrane</keyword>
<feature type="transmembrane region" description="Helical" evidence="4">
    <location>
        <begin position="302"/>
        <end position="328"/>
    </location>
</feature>
<dbReference type="Gene3D" id="3.90.550.10">
    <property type="entry name" value="Spore Coat Polysaccharide Biosynthesis Protein SpsA, Chain A"/>
    <property type="match status" value="1"/>
</dbReference>
<dbReference type="PANTHER" id="PTHR43630:SF1">
    <property type="entry name" value="POLY-BETA-1,6-N-ACETYL-D-GLUCOSAMINE SYNTHASE"/>
    <property type="match status" value="1"/>
</dbReference>
<dbReference type="GO" id="GO:0016757">
    <property type="term" value="F:glycosyltransferase activity"/>
    <property type="evidence" value="ECO:0007669"/>
    <property type="project" value="UniProtKB-KW"/>
</dbReference>
<protein>
    <submittedName>
        <fullName evidence="5">Glycosyltransferase family 2 protein</fullName>
    </submittedName>
</protein>
<evidence type="ECO:0000256" key="2">
    <source>
        <dbReference type="ARBA" id="ARBA00022676"/>
    </source>
</evidence>
<gene>
    <name evidence="5" type="ORF">IAB71_03570</name>
</gene>
<feature type="transmembrane region" description="Helical" evidence="4">
    <location>
        <begin position="340"/>
        <end position="364"/>
    </location>
</feature>
<keyword evidence="4" id="KW-1133">Transmembrane helix</keyword>
<keyword evidence="3" id="KW-0808">Transferase</keyword>
<evidence type="ECO:0000256" key="3">
    <source>
        <dbReference type="ARBA" id="ARBA00022679"/>
    </source>
</evidence>
<dbReference type="AlphaFoldDB" id="A0A9D1P1N7"/>
<reference evidence="5" key="1">
    <citation type="submission" date="2020-10" db="EMBL/GenBank/DDBJ databases">
        <authorList>
            <person name="Gilroy R."/>
        </authorList>
    </citation>
    <scope>NUCLEOTIDE SEQUENCE</scope>
    <source>
        <strain evidence="5">CHK188-20938</strain>
    </source>
</reference>